<dbReference type="InterPro" id="IPR006976">
    <property type="entry name" value="VanZ-like"/>
</dbReference>
<comment type="caution">
    <text evidence="3">The sequence shown here is derived from an EMBL/GenBank/DDBJ whole genome shotgun (WGS) entry which is preliminary data.</text>
</comment>
<dbReference type="EMBL" id="BRZA01000002">
    <property type="protein sequence ID" value="GLC88134.1"/>
    <property type="molecule type" value="Genomic_DNA"/>
</dbReference>
<dbReference type="InterPro" id="IPR053150">
    <property type="entry name" value="Teicoplanin_resist-assoc"/>
</dbReference>
<proteinExistence type="predicted"/>
<dbReference type="PANTHER" id="PTHR36834:SF1">
    <property type="entry name" value="INTEGRAL MEMBRANE PROTEIN"/>
    <property type="match status" value="1"/>
</dbReference>
<dbReference type="Pfam" id="PF04892">
    <property type="entry name" value="VanZ"/>
    <property type="match status" value="1"/>
</dbReference>
<feature type="transmembrane region" description="Helical" evidence="1">
    <location>
        <begin position="85"/>
        <end position="103"/>
    </location>
</feature>
<evidence type="ECO:0000313" key="3">
    <source>
        <dbReference type="EMBL" id="GLC88134.1"/>
    </source>
</evidence>
<feature type="domain" description="VanZ-like" evidence="2">
    <location>
        <begin position="37"/>
        <end position="160"/>
    </location>
</feature>
<evidence type="ECO:0000259" key="2">
    <source>
        <dbReference type="Pfam" id="PF04892"/>
    </source>
</evidence>
<name>A0ABQ5NIE6_9BACI</name>
<evidence type="ECO:0000313" key="4">
    <source>
        <dbReference type="Proteomes" id="UP001065593"/>
    </source>
</evidence>
<keyword evidence="4" id="KW-1185">Reference proteome</keyword>
<gene>
    <name evidence="3" type="ORF">LYSBPC_12610</name>
</gene>
<feature type="transmembrane region" description="Helical" evidence="1">
    <location>
        <begin position="110"/>
        <end position="131"/>
    </location>
</feature>
<organism evidence="3 4">
    <name type="scientific">Lysinibacillus piscis</name>
    <dbReference type="NCBI Taxonomy" id="2518931"/>
    <lineage>
        <taxon>Bacteria</taxon>
        <taxon>Bacillati</taxon>
        <taxon>Bacillota</taxon>
        <taxon>Bacilli</taxon>
        <taxon>Bacillales</taxon>
        <taxon>Bacillaceae</taxon>
        <taxon>Lysinibacillus</taxon>
    </lineage>
</organism>
<keyword evidence="1" id="KW-0472">Membrane</keyword>
<evidence type="ECO:0000256" key="1">
    <source>
        <dbReference type="SAM" id="Phobius"/>
    </source>
</evidence>
<feature type="transmembrane region" description="Helical" evidence="1">
    <location>
        <begin position="143"/>
        <end position="160"/>
    </location>
</feature>
<feature type="transmembrane region" description="Helical" evidence="1">
    <location>
        <begin position="35"/>
        <end position="53"/>
    </location>
</feature>
<keyword evidence="1" id="KW-0812">Transmembrane</keyword>
<feature type="transmembrane region" description="Helical" evidence="1">
    <location>
        <begin position="6"/>
        <end position="23"/>
    </location>
</feature>
<accession>A0ABQ5NIE6</accession>
<sequence length="173" mass="20490">MSYIVDFLLLAVLYFWLFYKKWYQQGKEQWLLKTLMYIYMTMVLFFTLMPFPLPMGGTNYVSWQSVNLTPFRDVIQHYRGAHKEIILNIVMTIPFGVLYPLIWKKNIWKTVFVTFLLSLSIESIQLLGSWWGVHSRAFDVTDLITNTIGGFIGYMIFLLLKPVIEKLLNAWHS</sequence>
<dbReference type="Proteomes" id="UP001065593">
    <property type="component" value="Unassembled WGS sequence"/>
</dbReference>
<protein>
    <submittedName>
        <fullName evidence="3">Antibiotic resistance protein VanZ</fullName>
    </submittedName>
</protein>
<dbReference type="PANTHER" id="PTHR36834">
    <property type="entry name" value="MEMBRANE PROTEIN-RELATED"/>
    <property type="match status" value="1"/>
</dbReference>
<keyword evidence="1" id="KW-1133">Transmembrane helix</keyword>
<reference evidence="3" key="1">
    <citation type="submission" date="2022-08" db="EMBL/GenBank/DDBJ databases">
        <title>Draft genome sequence of Lysinibacillus sp. strain KH24.</title>
        <authorList>
            <person name="Kanbe H."/>
            <person name="Itoh H."/>
        </authorList>
    </citation>
    <scope>NUCLEOTIDE SEQUENCE</scope>
    <source>
        <strain evidence="3">KH24</strain>
    </source>
</reference>